<feature type="domain" description="N-acetyltransferase" evidence="3">
    <location>
        <begin position="1"/>
        <end position="145"/>
    </location>
</feature>
<proteinExistence type="predicted"/>
<protein>
    <submittedName>
        <fullName evidence="4">GNAT family N-acetyltransferase</fullName>
        <ecNumber evidence="4">2.3.1.-</ecNumber>
    </submittedName>
</protein>
<evidence type="ECO:0000256" key="2">
    <source>
        <dbReference type="ARBA" id="ARBA00023315"/>
    </source>
</evidence>
<feature type="domain" description="N-acetyltransferase" evidence="3">
    <location>
        <begin position="153"/>
        <end position="301"/>
    </location>
</feature>
<name>A0ABV6AZ98_9DEIO</name>
<dbReference type="EMBL" id="JBHLYR010000031">
    <property type="protein sequence ID" value="MFB9992347.1"/>
    <property type="molecule type" value="Genomic_DNA"/>
</dbReference>
<dbReference type="CDD" id="cd04301">
    <property type="entry name" value="NAT_SF"/>
    <property type="match status" value="2"/>
</dbReference>
<evidence type="ECO:0000313" key="4">
    <source>
        <dbReference type="EMBL" id="MFB9992347.1"/>
    </source>
</evidence>
<comment type="caution">
    <text evidence="4">The sequence shown here is derived from an EMBL/GenBank/DDBJ whole genome shotgun (WGS) entry which is preliminary data.</text>
</comment>
<dbReference type="InterPro" id="IPR050680">
    <property type="entry name" value="YpeA/RimI_acetyltransf"/>
</dbReference>
<dbReference type="InterPro" id="IPR016181">
    <property type="entry name" value="Acyl_CoA_acyltransferase"/>
</dbReference>
<gene>
    <name evidence="4" type="ORF">ACFFLM_10265</name>
</gene>
<dbReference type="InterPro" id="IPR000182">
    <property type="entry name" value="GNAT_dom"/>
</dbReference>
<keyword evidence="5" id="KW-1185">Reference proteome</keyword>
<dbReference type="PROSITE" id="PS51186">
    <property type="entry name" value="GNAT"/>
    <property type="match status" value="2"/>
</dbReference>
<evidence type="ECO:0000259" key="3">
    <source>
        <dbReference type="PROSITE" id="PS51186"/>
    </source>
</evidence>
<dbReference type="PANTHER" id="PTHR43420:SF44">
    <property type="entry name" value="ACETYLTRANSFERASE YPEA"/>
    <property type="match status" value="1"/>
</dbReference>
<dbReference type="SUPFAM" id="SSF55729">
    <property type="entry name" value="Acyl-CoA N-acyltransferases (Nat)"/>
    <property type="match status" value="2"/>
</dbReference>
<keyword evidence="2 4" id="KW-0012">Acyltransferase</keyword>
<dbReference type="RefSeq" id="WP_380009047.1">
    <property type="nucleotide sequence ID" value="NZ_JBHLYR010000031.1"/>
</dbReference>
<accession>A0ABV6AZ98</accession>
<evidence type="ECO:0000256" key="1">
    <source>
        <dbReference type="ARBA" id="ARBA00022679"/>
    </source>
</evidence>
<evidence type="ECO:0000313" key="5">
    <source>
        <dbReference type="Proteomes" id="UP001589733"/>
    </source>
</evidence>
<keyword evidence="1 4" id="KW-0808">Transferase</keyword>
<dbReference type="PANTHER" id="PTHR43420">
    <property type="entry name" value="ACETYLTRANSFERASE"/>
    <property type="match status" value="1"/>
</dbReference>
<dbReference type="Pfam" id="PF00583">
    <property type="entry name" value="Acetyltransf_1"/>
    <property type="match status" value="2"/>
</dbReference>
<dbReference type="GO" id="GO:0016746">
    <property type="term" value="F:acyltransferase activity"/>
    <property type="evidence" value="ECO:0007669"/>
    <property type="project" value="UniProtKB-KW"/>
</dbReference>
<organism evidence="4 5">
    <name type="scientific">Deinococcus oregonensis</name>
    <dbReference type="NCBI Taxonomy" id="1805970"/>
    <lineage>
        <taxon>Bacteria</taxon>
        <taxon>Thermotogati</taxon>
        <taxon>Deinococcota</taxon>
        <taxon>Deinococci</taxon>
        <taxon>Deinococcales</taxon>
        <taxon>Deinococcaceae</taxon>
        <taxon>Deinococcus</taxon>
    </lineage>
</organism>
<dbReference type="Gene3D" id="3.40.630.30">
    <property type="match status" value="1"/>
</dbReference>
<dbReference type="Proteomes" id="UP001589733">
    <property type="component" value="Unassembled WGS sequence"/>
</dbReference>
<dbReference type="EC" id="2.3.1.-" evidence="4"/>
<reference evidence="4 5" key="1">
    <citation type="submission" date="2024-09" db="EMBL/GenBank/DDBJ databases">
        <authorList>
            <person name="Sun Q."/>
            <person name="Mori K."/>
        </authorList>
    </citation>
    <scope>NUCLEOTIDE SEQUENCE [LARGE SCALE GENOMIC DNA]</scope>
    <source>
        <strain evidence="4 5">JCM 13503</strain>
    </source>
</reference>
<sequence length="301" mass="31892">MNAPTPAAPTAAELHALWAAAWPELLPHPRGFADRLGDPAHILSRRAPDGTLLASLVLRPPEAYAHGHLRLLLVHPQAQRQGLGRSLVAEARERLGPVVLALGEERGHFLPGPTVHSVPFFEAVGFTLTGRQSVDMACDLRPALPSAVIPAGMRLTTTAESGMLPTLLAFTESVFGPRWTHDAGAVAARDPSQVLVLMKGSQVAGFALTGLETDAAVLPSFFFPDALRRAVGVTGLVGGLGPIGIDPELRGGGVGSALMVAAMTHLQTRGAQAMAIDWTGVAPFYEKLGFREFVRYHHMRG</sequence>